<dbReference type="InterPro" id="IPR011009">
    <property type="entry name" value="Kinase-like_dom_sf"/>
</dbReference>
<organism evidence="1 2">
    <name type="scientific">Chlamydomonas eustigma</name>
    <dbReference type="NCBI Taxonomy" id="1157962"/>
    <lineage>
        <taxon>Eukaryota</taxon>
        <taxon>Viridiplantae</taxon>
        <taxon>Chlorophyta</taxon>
        <taxon>core chlorophytes</taxon>
        <taxon>Chlorophyceae</taxon>
        <taxon>CS clade</taxon>
        <taxon>Chlamydomonadales</taxon>
        <taxon>Chlamydomonadaceae</taxon>
        <taxon>Chlamydomonas</taxon>
    </lineage>
</organism>
<accession>A0A250WYX0</accession>
<sequence length="480" mass="54889">MFDAGYFSRCLGKDVKNVLIKDVQELEQSQIFIVQLQYDVKDKTPFVLLLKRYNLVRLMSRIQKPLMKWRISALSFANEYTFCTAISDTAKNSEMQLRGVLIPAVLHTSRTYPEEPSFGEKISTAGLEQNLYNQAICTSSGQHSPSVSQHFGENGNTCSSSSSQTCSSECSTLPSHLREDHQKDNMLNFSYDLLFDYVDPHLQYQVGQLNLEETKAALKLLANFHAYFWRRSELDEFSELRRQLFRRGGWWRKELRPSVAFDTIPSAFKGLCESFPEQELLGTLDNRDTHAAMNMLCTKVDWINEELRAQPDKTILHGDAKTSNLFFCNRRRQDSGLIDGAQSLAPSLMATCIDFQWVGNASSGMGDVVYLLSGAVQYKVLKDNEQGLLKWYWECLCESLQDADRIGGVPPEYSWDQCQADEKLEYLAYFVTALPQLMGGLNAIYCQQNVGKFGWLTHEMDPRVITWMCQKAKRLVQELF</sequence>
<dbReference type="EMBL" id="BEGY01000015">
    <property type="protein sequence ID" value="GAX76044.1"/>
    <property type="molecule type" value="Genomic_DNA"/>
</dbReference>
<keyword evidence="2" id="KW-1185">Reference proteome</keyword>
<dbReference type="SUPFAM" id="SSF56112">
    <property type="entry name" value="Protein kinase-like (PK-like)"/>
    <property type="match status" value="1"/>
</dbReference>
<dbReference type="Proteomes" id="UP000232323">
    <property type="component" value="Unassembled WGS sequence"/>
</dbReference>
<evidence type="ECO:0008006" key="3">
    <source>
        <dbReference type="Google" id="ProtNLM"/>
    </source>
</evidence>
<dbReference type="OrthoDB" id="411145at2759"/>
<dbReference type="PANTHER" id="PTHR11012:SF30">
    <property type="entry name" value="PROTEIN KINASE-LIKE DOMAIN-CONTAINING"/>
    <property type="match status" value="1"/>
</dbReference>
<dbReference type="AlphaFoldDB" id="A0A250WYX0"/>
<dbReference type="Gene3D" id="3.90.1200.10">
    <property type="match status" value="1"/>
</dbReference>
<dbReference type="Pfam" id="PF02958">
    <property type="entry name" value="EcKL"/>
    <property type="match status" value="1"/>
</dbReference>
<protein>
    <recommendedName>
        <fullName evidence="3">CHK kinase-like domain-containing protein</fullName>
    </recommendedName>
</protein>
<gene>
    <name evidence="1" type="ORF">CEUSTIGMA_g3487.t1</name>
</gene>
<proteinExistence type="predicted"/>
<name>A0A250WYX0_9CHLO</name>
<evidence type="ECO:0000313" key="2">
    <source>
        <dbReference type="Proteomes" id="UP000232323"/>
    </source>
</evidence>
<evidence type="ECO:0000313" key="1">
    <source>
        <dbReference type="EMBL" id="GAX76044.1"/>
    </source>
</evidence>
<dbReference type="PANTHER" id="PTHR11012">
    <property type="entry name" value="PROTEIN KINASE-LIKE DOMAIN-CONTAINING"/>
    <property type="match status" value="1"/>
</dbReference>
<dbReference type="InterPro" id="IPR004119">
    <property type="entry name" value="EcKL"/>
</dbReference>
<reference evidence="1 2" key="1">
    <citation type="submission" date="2017-08" db="EMBL/GenBank/DDBJ databases">
        <title>Acidophilic green algal genome provides insights into adaptation to an acidic environment.</title>
        <authorList>
            <person name="Hirooka S."/>
            <person name="Hirose Y."/>
            <person name="Kanesaki Y."/>
            <person name="Higuchi S."/>
            <person name="Fujiwara T."/>
            <person name="Onuma R."/>
            <person name="Era A."/>
            <person name="Ohbayashi R."/>
            <person name="Uzuka A."/>
            <person name="Nozaki H."/>
            <person name="Yoshikawa H."/>
            <person name="Miyagishima S.Y."/>
        </authorList>
    </citation>
    <scope>NUCLEOTIDE SEQUENCE [LARGE SCALE GENOMIC DNA]</scope>
    <source>
        <strain evidence="1 2">NIES-2499</strain>
    </source>
</reference>
<comment type="caution">
    <text evidence="1">The sequence shown here is derived from an EMBL/GenBank/DDBJ whole genome shotgun (WGS) entry which is preliminary data.</text>
</comment>
<dbReference type="STRING" id="1157962.A0A250WYX0"/>